<keyword evidence="1" id="KW-0812">Transmembrane</keyword>
<accession>R1E4R7</accession>
<evidence type="ECO:0000256" key="1">
    <source>
        <dbReference type="SAM" id="Phobius"/>
    </source>
</evidence>
<dbReference type="EMBL" id="APJZ01000003">
    <property type="protein sequence ID" value="EOD42377.1"/>
    <property type="molecule type" value="Genomic_DNA"/>
</dbReference>
<dbReference type="Proteomes" id="UP000053279">
    <property type="component" value="Unassembled WGS sequence"/>
</dbReference>
<dbReference type="AlphaFoldDB" id="R1E4R7"/>
<keyword evidence="1" id="KW-0472">Membrane</keyword>
<protein>
    <submittedName>
        <fullName evidence="2">Uncharacterized protein</fullName>
    </submittedName>
</protein>
<keyword evidence="1" id="KW-1133">Transmembrane helix</keyword>
<name>R1E4R7_NANST</name>
<sequence length="91" mass="10217">MKRGRAKRSSSGLIFLLILIILVIAVYLYHNQILGYLGNNTIFQNIKNSTMQFINESQQAYNTVQNALNGNINNLTSTYTSNNQNNTNTSS</sequence>
<proteinExistence type="predicted"/>
<feature type="transmembrane region" description="Helical" evidence="1">
    <location>
        <begin position="12"/>
        <end position="30"/>
    </location>
</feature>
<comment type="caution">
    <text evidence="2">The sequence shown here is derived from an EMBL/GenBank/DDBJ whole genome shotgun (WGS) entry which is preliminary data.</text>
</comment>
<organism evidence="2 3">
    <name type="scientific">Nanobsidianus stetteri</name>
    <dbReference type="NCBI Taxonomy" id="1294122"/>
    <lineage>
        <taxon>Archaea</taxon>
        <taxon>Nanobdellota</taxon>
        <taxon>Candidatus Nanoarchaeia</taxon>
        <taxon>Nanoarchaeales</taxon>
        <taxon>Nanopusillaceae</taxon>
        <taxon>Candidatus Nanobsidianus</taxon>
    </lineage>
</organism>
<reference evidence="2 3" key="1">
    <citation type="submission" date="2013-02" db="EMBL/GenBank/DDBJ databases">
        <title>Insights into archaeal evolution and symbiosis from the genomes of a Nanoarchaeon and its crenarchaeal host from Yellowstone National Park.</title>
        <authorList>
            <person name="Podar M."/>
            <person name="Makarova K.S."/>
            <person name="Graham D.E."/>
            <person name="Wolf Y.I."/>
            <person name="Koonin E.V."/>
            <person name="Reysenbach A.-L."/>
        </authorList>
    </citation>
    <scope>NUCLEOTIDE SEQUENCE [LARGE SCALE GENOMIC DNA]</scope>
</reference>
<evidence type="ECO:0000313" key="2">
    <source>
        <dbReference type="EMBL" id="EOD42377.1"/>
    </source>
</evidence>
<gene>
    <name evidence="2" type="ORF">Nst1_410</name>
</gene>
<keyword evidence="3" id="KW-1185">Reference proteome</keyword>
<evidence type="ECO:0000313" key="3">
    <source>
        <dbReference type="Proteomes" id="UP000053279"/>
    </source>
</evidence>